<evidence type="ECO:0000313" key="4">
    <source>
        <dbReference type="Proteomes" id="UP000324162"/>
    </source>
</evidence>
<comment type="caution">
    <text evidence="1">The sequence shown here is derived from an EMBL/GenBank/DDBJ whole genome shotgun (WGS) entry which is preliminary data.</text>
</comment>
<dbReference type="AlphaFoldDB" id="A0AB73BCW7"/>
<organism evidence="1 4">
    <name type="scientific">Pseudoalteromonas fuliginea</name>
    <dbReference type="NCBI Taxonomy" id="1872678"/>
    <lineage>
        <taxon>Bacteria</taxon>
        <taxon>Pseudomonadati</taxon>
        <taxon>Pseudomonadota</taxon>
        <taxon>Gammaproteobacteria</taxon>
        <taxon>Alteromonadales</taxon>
        <taxon>Pseudoalteromonadaceae</taxon>
        <taxon>Pseudoalteromonas</taxon>
    </lineage>
</organism>
<reference evidence="2 3" key="1">
    <citation type="submission" date="2014-04" db="EMBL/GenBank/DDBJ databases">
        <title>Pseudoalteromonas galatheae sp. nov., isolated from a deep-sea polychaete near Canal Concepcion, Chile.</title>
        <authorList>
            <person name="Machado H.R."/>
            <person name="Gram L."/>
            <person name="Vynne N.G."/>
        </authorList>
    </citation>
    <scope>NUCLEOTIDE SEQUENCE [LARGE SCALE GENOMIC DNA]</scope>
    <source>
        <strain evidence="2 3">KMM216</strain>
    </source>
</reference>
<proteinExistence type="predicted"/>
<evidence type="ECO:0000313" key="1">
    <source>
        <dbReference type="EMBL" id="KAA1157393.1"/>
    </source>
</evidence>
<evidence type="ECO:0000313" key="2">
    <source>
        <dbReference type="EMBL" id="KDC49919.1"/>
    </source>
</evidence>
<dbReference type="RefSeq" id="WP_007377589.1">
    <property type="nucleotide sequence ID" value="NZ_JJNZ01000052.1"/>
</dbReference>
<dbReference type="EMBL" id="SEUK01000054">
    <property type="protein sequence ID" value="KAA1157393.1"/>
    <property type="molecule type" value="Genomic_DNA"/>
</dbReference>
<evidence type="ECO:0000313" key="3">
    <source>
        <dbReference type="Proteomes" id="UP000027154"/>
    </source>
</evidence>
<reference evidence="1 4" key="2">
    <citation type="submission" date="2019-01" db="EMBL/GenBank/DDBJ databases">
        <title>Genome sequences of marine Pseudoalteromonas species.</title>
        <authorList>
            <person name="Boraston A.B."/>
            <person name="Hehemann J.-H."/>
            <person name="Vickers C.J."/>
            <person name="Salama-Alber O."/>
            <person name="Abe K."/>
            <person name="Hettle A.J."/>
        </authorList>
    </citation>
    <scope>NUCLEOTIDE SEQUENCE [LARGE SCALE GENOMIC DNA]</scope>
    <source>
        <strain evidence="1 4">PS42</strain>
    </source>
</reference>
<gene>
    <name evidence="2" type="ORF">DC53_14625</name>
    <name evidence="1" type="ORF">EU508_16825</name>
</gene>
<protein>
    <recommendedName>
        <fullName evidence="5">Ribosome-binding factor A</fullName>
    </recommendedName>
</protein>
<dbReference type="Proteomes" id="UP000324162">
    <property type="component" value="Unassembled WGS sequence"/>
</dbReference>
<evidence type="ECO:0008006" key="5">
    <source>
        <dbReference type="Google" id="ProtNLM"/>
    </source>
</evidence>
<sequence length="93" mass="10677">MTKTQKQRDKQIRSVLTIACETIKETVFGFHYLTHSVDLNNETNTLKVQCFFNDDIALESAKPQLDELKDIILNQLASIKLNIKPAHILFFAN</sequence>
<accession>A0AB73BCW7</accession>
<name>A0AB73BCW7_9GAMM</name>
<dbReference type="EMBL" id="JJNZ01000052">
    <property type="protein sequence ID" value="KDC49919.1"/>
    <property type="molecule type" value="Genomic_DNA"/>
</dbReference>
<dbReference type="Proteomes" id="UP000027154">
    <property type="component" value="Unassembled WGS sequence"/>
</dbReference>